<dbReference type="Gene3D" id="3.40.50.1910">
    <property type="match status" value="1"/>
</dbReference>
<dbReference type="InterPro" id="IPR043127">
    <property type="entry name" value="Sec-1-like_dom3a"/>
</dbReference>
<sequence>MVPVGFICRGVPALEHSNLQHYYDLVVEGISTVFLALKRRPFIRYQQTSDIAKLIAQHTAKFMYEQERGLFDFERTDTLLLILDRRGDPFTPLLNQWTYQAMVHELIGIEDNKVDLRNIGKLPKDQQEVVLSSEQDAFFKAYMYENFGDLGINLKEMVDELQQTANSNLSIQTIEELARFVDNYPEFRKMHCNVSKHVTLVTEMSKIVEDRKLMLVSQTEQELACNEGQAAAFEALTNLINNDNVCDIDQLRSLMLYALRYEKEYPSRELIQLSHKLYSNTKKHKGGVMQLGHVHFLVRQACVHDHTWDLFRSRDLTNIAHNMGSGLKGVENVYTQHQPFINKIMESISKGQLNDSDYPFEGNHFQQGRPQDVVIFIVGGTTYAESRAVALFNSSNSWIRFILGGTTILNSERFLKDVEEGGGLMRASIHCGY</sequence>
<dbReference type="Proteomes" id="UP001443914">
    <property type="component" value="Unassembled WGS sequence"/>
</dbReference>
<dbReference type="InterPro" id="IPR027482">
    <property type="entry name" value="Sec1-like_dom2"/>
</dbReference>
<dbReference type="AlphaFoldDB" id="A0AAW1HKD5"/>
<evidence type="ECO:0000313" key="3">
    <source>
        <dbReference type="Proteomes" id="UP001443914"/>
    </source>
</evidence>
<dbReference type="InterPro" id="IPR001619">
    <property type="entry name" value="Sec1-like"/>
</dbReference>
<organism evidence="2 3">
    <name type="scientific">Saponaria officinalis</name>
    <name type="common">Common soapwort</name>
    <name type="synonym">Lychnis saponaria</name>
    <dbReference type="NCBI Taxonomy" id="3572"/>
    <lineage>
        <taxon>Eukaryota</taxon>
        <taxon>Viridiplantae</taxon>
        <taxon>Streptophyta</taxon>
        <taxon>Embryophyta</taxon>
        <taxon>Tracheophyta</taxon>
        <taxon>Spermatophyta</taxon>
        <taxon>Magnoliopsida</taxon>
        <taxon>eudicotyledons</taxon>
        <taxon>Gunneridae</taxon>
        <taxon>Pentapetalae</taxon>
        <taxon>Caryophyllales</taxon>
        <taxon>Caryophyllaceae</taxon>
        <taxon>Caryophylleae</taxon>
        <taxon>Saponaria</taxon>
    </lineage>
</organism>
<dbReference type="SUPFAM" id="SSF56815">
    <property type="entry name" value="Sec1/munc18-like (SM) proteins"/>
    <property type="match status" value="1"/>
</dbReference>
<dbReference type="EMBL" id="JBDFQZ010000011">
    <property type="protein sequence ID" value="KAK9676741.1"/>
    <property type="molecule type" value="Genomic_DNA"/>
</dbReference>
<comment type="similarity">
    <text evidence="1">Belongs to the STXBP/unc-18/SEC1 family.</text>
</comment>
<dbReference type="Pfam" id="PF00995">
    <property type="entry name" value="Sec1"/>
    <property type="match status" value="1"/>
</dbReference>
<evidence type="ECO:0008006" key="4">
    <source>
        <dbReference type="Google" id="ProtNLM"/>
    </source>
</evidence>
<evidence type="ECO:0000313" key="2">
    <source>
        <dbReference type="EMBL" id="KAK9676741.1"/>
    </source>
</evidence>
<name>A0AAW1HKD5_SAPOF</name>
<dbReference type="PIRSF" id="PIRSF005715">
    <property type="entry name" value="VPS45_Sec1"/>
    <property type="match status" value="1"/>
</dbReference>
<proteinExistence type="inferred from homology"/>
<protein>
    <recommendedName>
        <fullName evidence="4">Vacuolar protein sorting-associated protein 45</fullName>
    </recommendedName>
</protein>
<dbReference type="Gene3D" id="3.90.830.10">
    <property type="entry name" value="Syntaxin Binding Protein 1, Chain A, domain 2"/>
    <property type="match status" value="1"/>
</dbReference>
<dbReference type="InterPro" id="IPR036045">
    <property type="entry name" value="Sec1-like_sf"/>
</dbReference>
<dbReference type="Gene3D" id="1.25.40.60">
    <property type="match status" value="1"/>
</dbReference>
<comment type="caution">
    <text evidence="2">The sequence shown here is derived from an EMBL/GenBank/DDBJ whole genome shotgun (WGS) entry which is preliminary data.</text>
</comment>
<evidence type="ECO:0000256" key="1">
    <source>
        <dbReference type="ARBA" id="ARBA00009884"/>
    </source>
</evidence>
<gene>
    <name evidence="2" type="ORF">RND81_11G097000</name>
</gene>
<reference evidence="2" key="1">
    <citation type="submission" date="2024-03" db="EMBL/GenBank/DDBJ databases">
        <title>WGS assembly of Saponaria officinalis var. Norfolk2.</title>
        <authorList>
            <person name="Jenkins J."/>
            <person name="Shu S."/>
            <person name="Grimwood J."/>
            <person name="Barry K."/>
            <person name="Goodstein D."/>
            <person name="Schmutz J."/>
            <person name="Leebens-Mack J."/>
            <person name="Osbourn A."/>
        </authorList>
    </citation>
    <scope>NUCLEOTIDE SEQUENCE [LARGE SCALE GENOMIC DNA]</scope>
    <source>
        <strain evidence="2">JIC</strain>
    </source>
</reference>
<keyword evidence="3" id="KW-1185">Reference proteome</keyword>
<accession>A0AAW1HKD5</accession>
<dbReference type="GO" id="GO:0016192">
    <property type="term" value="P:vesicle-mediated transport"/>
    <property type="evidence" value="ECO:0007669"/>
    <property type="project" value="InterPro"/>
</dbReference>
<dbReference type="PANTHER" id="PTHR11679">
    <property type="entry name" value="VESICLE PROTEIN SORTING-ASSOCIATED"/>
    <property type="match status" value="1"/>
</dbReference>